<dbReference type="InterPro" id="IPR017441">
    <property type="entry name" value="Protein_kinase_ATP_BS"/>
</dbReference>
<dbReference type="STRING" id="1745343.A0A2J6QQA1"/>
<protein>
    <recommendedName>
        <fullName evidence="8">Protein kinase domain-containing protein</fullName>
    </recommendedName>
</protein>
<dbReference type="Gene3D" id="3.30.200.20">
    <property type="entry name" value="Phosphorylase Kinase, domain 1"/>
    <property type="match status" value="1"/>
</dbReference>
<dbReference type="InterPro" id="IPR000719">
    <property type="entry name" value="Prot_kinase_dom"/>
</dbReference>
<keyword evidence="6 7" id="KW-0067">ATP-binding</keyword>
<evidence type="ECO:0000313" key="10">
    <source>
        <dbReference type="Proteomes" id="UP000235672"/>
    </source>
</evidence>
<dbReference type="PROSITE" id="PS00107">
    <property type="entry name" value="PROTEIN_KINASE_ATP"/>
    <property type="match status" value="1"/>
</dbReference>
<organism evidence="9 10">
    <name type="scientific">Hyaloscypha hepaticicola</name>
    <dbReference type="NCBI Taxonomy" id="2082293"/>
    <lineage>
        <taxon>Eukaryota</taxon>
        <taxon>Fungi</taxon>
        <taxon>Dikarya</taxon>
        <taxon>Ascomycota</taxon>
        <taxon>Pezizomycotina</taxon>
        <taxon>Leotiomycetes</taxon>
        <taxon>Helotiales</taxon>
        <taxon>Hyaloscyphaceae</taxon>
        <taxon>Hyaloscypha</taxon>
    </lineage>
</organism>
<gene>
    <name evidence="9" type="ORF">NA56DRAFT_667010</name>
</gene>
<dbReference type="PANTHER" id="PTHR12412">
    <property type="entry name" value="CAP BINDING PROTEIN"/>
    <property type="match status" value="1"/>
</dbReference>
<dbReference type="Pfam" id="PF09090">
    <property type="entry name" value="MIF4G_like_2"/>
    <property type="match status" value="1"/>
</dbReference>
<evidence type="ECO:0000256" key="6">
    <source>
        <dbReference type="ARBA" id="ARBA00022840"/>
    </source>
</evidence>
<dbReference type="GO" id="GO:0000339">
    <property type="term" value="F:RNA cap binding"/>
    <property type="evidence" value="ECO:0007669"/>
    <property type="project" value="InterPro"/>
</dbReference>
<dbReference type="Gene3D" id="1.25.40.180">
    <property type="match status" value="3"/>
</dbReference>
<proteinExistence type="inferred from homology"/>
<evidence type="ECO:0000256" key="5">
    <source>
        <dbReference type="ARBA" id="ARBA00022777"/>
    </source>
</evidence>
<feature type="binding site" evidence="7">
    <location>
        <position position="59"/>
    </location>
    <ligand>
        <name>ATP</name>
        <dbReference type="ChEBI" id="CHEBI:30616"/>
    </ligand>
</feature>
<dbReference type="SMART" id="SM00220">
    <property type="entry name" value="S_TKc"/>
    <property type="match status" value="1"/>
</dbReference>
<keyword evidence="4 7" id="KW-0547">Nucleotide-binding</keyword>
<dbReference type="InterPro" id="IPR016024">
    <property type="entry name" value="ARM-type_fold"/>
</dbReference>
<feature type="domain" description="Protein kinase" evidence="8">
    <location>
        <begin position="30"/>
        <end position="285"/>
    </location>
</feature>
<dbReference type="PROSITE" id="PS00108">
    <property type="entry name" value="PROTEIN_KINASE_ST"/>
    <property type="match status" value="1"/>
</dbReference>
<dbReference type="GO" id="GO:0005634">
    <property type="term" value="C:nucleus"/>
    <property type="evidence" value="ECO:0007669"/>
    <property type="project" value="TreeGrafter"/>
</dbReference>
<dbReference type="GO" id="GO:0004674">
    <property type="term" value="F:protein serine/threonine kinase activity"/>
    <property type="evidence" value="ECO:0007669"/>
    <property type="project" value="UniProtKB-KW"/>
</dbReference>
<evidence type="ECO:0000256" key="3">
    <source>
        <dbReference type="ARBA" id="ARBA00022679"/>
    </source>
</evidence>
<dbReference type="CDD" id="cd14137">
    <property type="entry name" value="STKc_GSK3"/>
    <property type="match status" value="1"/>
</dbReference>
<dbReference type="Gene3D" id="1.10.510.10">
    <property type="entry name" value="Transferase(Phosphotransferase) domain 1"/>
    <property type="match status" value="1"/>
</dbReference>
<name>A0A2J6QQA1_9HELO</name>
<evidence type="ECO:0000256" key="2">
    <source>
        <dbReference type="ARBA" id="ARBA00022527"/>
    </source>
</evidence>
<reference evidence="9 10" key="1">
    <citation type="submission" date="2016-05" db="EMBL/GenBank/DDBJ databases">
        <title>A degradative enzymes factory behind the ericoid mycorrhizal symbiosis.</title>
        <authorList>
            <consortium name="DOE Joint Genome Institute"/>
            <person name="Martino E."/>
            <person name="Morin E."/>
            <person name="Grelet G."/>
            <person name="Kuo A."/>
            <person name="Kohler A."/>
            <person name="Daghino S."/>
            <person name="Barry K."/>
            <person name="Choi C."/>
            <person name="Cichocki N."/>
            <person name="Clum A."/>
            <person name="Copeland A."/>
            <person name="Hainaut M."/>
            <person name="Haridas S."/>
            <person name="Labutti K."/>
            <person name="Lindquist E."/>
            <person name="Lipzen A."/>
            <person name="Khouja H.-R."/>
            <person name="Murat C."/>
            <person name="Ohm R."/>
            <person name="Olson A."/>
            <person name="Spatafora J."/>
            <person name="Veneault-Fourrey C."/>
            <person name="Henrissat B."/>
            <person name="Grigoriev I."/>
            <person name="Martin F."/>
            <person name="Perotto S."/>
        </authorList>
    </citation>
    <scope>NUCLEOTIDE SEQUENCE [LARGE SCALE GENOMIC DNA]</scope>
    <source>
        <strain evidence="9 10">UAMH 7357</strain>
    </source>
</reference>
<dbReference type="SUPFAM" id="SSF56112">
    <property type="entry name" value="Protein kinase-like (PK-like)"/>
    <property type="match status" value="1"/>
</dbReference>
<dbReference type="SUPFAM" id="SSF48371">
    <property type="entry name" value="ARM repeat"/>
    <property type="match status" value="3"/>
</dbReference>
<sequence length="996" mass="112858">MSQNRPAAFSKVIREKVQDGVTGETRDMQYTQCKIVGNGSFGVVFQTKLSPSGEDAAIKRVLQDKRFKNRELQIMRIVRHPNIVELKAFYYSNGERKDEVYLNLVQEYVPETVYRASRYFNKMKTTMPILEVKLYIYQLFRALAYIHSQGICHRDIKPQNLLLDPSTGVLKLCDFGSAKILVENEPNVSYICSRYYRAPELIFGATNYTTKIDRLSAIDAMVHPFFDELREPSTRFPDSRHPNGPVKDLPTLFDFSRHDEDDYDRRPQRRRYEEPLSSKIRKQFLSLAESPLKRVEDEIHFLAKTIVDHWEDAEVQGVFFELVERMVGEQSFKVPFVAAVVLAINGMGEAGGKVTGEVVSRMAEKCNRSIDAGEWRDVKLTLKFLGGLQGVLEGEGVWIVLQDLLTKAVDLQTENNEETIGPELVKIILFTIPYIMASSATDNEERAAGMVENTDIIASEPHVLQALVDPYPGNGKEDATTPNGVLSLLQKQLQNEAATGWELACLPRPWRLLLEGFGDEPPNLGPKHALPAIVIPEVVNAGPRPLFPELYFSVYAQQDVETVPSTSDIASCLLRDAVIDTINILDFNRMATARFLIDIDCYFSPGTFVKRATPFDRLRDIEGDRSTWKPEDVAVDAVFSQLFQLPSPEHKLVYYHSVLTEACKIAPAAIAPSLGRAIRYLYRSVDSMDLELSYRFMDWFAHHLSNFGFTWKWTEWIDDVELPALDPKKAFIQGALDKEIRLSFAQRIKGTLPAPYQQLITEEKEKDTPDFKYNNDGDICYIGSKSLSHVLSCIERCKERLLNIGPQSPAARKQIIESVMEYWKDQPGIGVNIVDKLLNYTILSPASVVEWALGQQGKRLGEAFVYEMVSATVGKVTGRFRQVVKATKAPSLTADQRKVFEETAERERSIMRELFRLMEDLLVGWASGAKNEMQTGDGDSGLNKMIRQWGERWIRVFRRKFAVEEAWSLEVAKEKVEDVVAAEAEANGGESVEMAE</sequence>
<dbReference type="AlphaFoldDB" id="A0A2J6QQA1"/>
<dbReference type="Pfam" id="PF00069">
    <property type="entry name" value="Pkinase"/>
    <property type="match status" value="1"/>
</dbReference>
<evidence type="ECO:0000256" key="4">
    <source>
        <dbReference type="ARBA" id="ARBA00022741"/>
    </source>
</evidence>
<comment type="similarity">
    <text evidence="1">Belongs to the protein kinase superfamily. CMGC Ser/Thr protein kinase family. GSK-3 subfamily.</text>
</comment>
<evidence type="ECO:0000313" key="9">
    <source>
        <dbReference type="EMBL" id="PMD28438.1"/>
    </source>
</evidence>
<keyword evidence="2" id="KW-0723">Serine/threonine-protein kinase</keyword>
<dbReference type="Proteomes" id="UP000235672">
    <property type="component" value="Unassembled WGS sequence"/>
</dbReference>
<dbReference type="FunFam" id="3.30.200.20:FF:000009">
    <property type="entry name" value="Glycogen synthase kinase-3 beta"/>
    <property type="match status" value="1"/>
</dbReference>
<keyword evidence="3" id="KW-0808">Transferase</keyword>
<keyword evidence="10" id="KW-1185">Reference proteome</keyword>
<dbReference type="InterPro" id="IPR015172">
    <property type="entry name" value="MIF4G-like_typ-1"/>
</dbReference>
<accession>A0A2J6QQA1</accession>
<dbReference type="EMBL" id="KZ613464">
    <property type="protein sequence ID" value="PMD28438.1"/>
    <property type="molecule type" value="Genomic_DNA"/>
</dbReference>
<dbReference type="GO" id="GO:0005846">
    <property type="term" value="C:nuclear cap binding complex"/>
    <property type="evidence" value="ECO:0007669"/>
    <property type="project" value="InterPro"/>
</dbReference>
<dbReference type="GO" id="GO:0000184">
    <property type="term" value="P:nuclear-transcribed mRNA catabolic process, nonsense-mediated decay"/>
    <property type="evidence" value="ECO:0007669"/>
    <property type="project" value="TreeGrafter"/>
</dbReference>
<dbReference type="PROSITE" id="PS50011">
    <property type="entry name" value="PROTEIN_KINASE_DOM"/>
    <property type="match status" value="1"/>
</dbReference>
<dbReference type="FunFam" id="1.25.40.180:FF:000035">
    <property type="entry name" value="snRNA cap binding complex subunit (Gcr3)"/>
    <property type="match status" value="1"/>
</dbReference>
<dbReference type="GO" id="GO:0003729">
    <property type="term" value="F:mRNA binding"/>
    <property type="evidence" value="ECO:0007669"/>
    <property type="project" value="TreeGrafter"/>
</dbReference>
<dbReference type="GO" id="GO:0006406">
    <property type="term" value="P:mRNA export from nucleus"/>
    <property type="evidence" value="ECO:0007669"/>
    <property type="project" value="InterPro"/>
</dbReference>
<dbReference type="PANTHER" id="PTHR12412:SF2">
    <property type="entry name" value="NUCLEAR CAP-BINDING PROTEIN SUBUNIT 1"/>
    <property type="match status" value="1"/>
</dbReference>
<dbReference type="OrthoDB" id="10252707at2759"/>
<evidence type="ECO:0000256" key="1">
    <source>
        <dbReference type="ARBA" id="ARBA00005527"/>
    </source>
</evidence>
<dbReference type="InterPro" id="IPR008271">
    <property type="entry name" value="Ser/Thr_kinase_AS"/>
</dbReference>
<dbReference type="Pfam" id="PF09088">
    <property type="entry name" value="MIF4G_like"/>
    <property type="match status" value="1"/>
</dbReference>
<evidence type="ECO:0000256" key="7">
    <source>
        <dbReference type="PROSITE-ProRule" id="PRU10141"/>
    </source>
</evidence>
<dbReference type="InterPro" id="IPR039192">
    <property type="entry name" value="STKc_GSK3"/>
</dbReference>
<dbReference type="GO" id="GO:0005524">
    <property type="term" value="F:ATP binding"/>
    <property type="evidence" value="ECO:0007669"/>
    <property type="project" value="UniProtKB-UniRule"/>
</dbReference>
<evidence type="ECO:0000259" key="8">
    <source>
        <dbReference type="PROSITE" id="PS50011"/>
    </source>
</evidence>
<dbReference type="InterPro" id="IPR027159">
    <property type="entry name" value="CBP80"/>
</dbReference>
<dbReference type="InterPro" id="IPR015174">
    <property type="entry name" value="MIF4G-like_typ-2"/>
</dbReference>
<keyword evidence="5" id="KW-0418">Kinase</keyword>
<dbReference type="InterPro" id="IPR011009">
    <property type="entry name" value="Kinase-like_dom_sf"/>
</dbReference>